<dbReference type="RefSeq" id="WP_135764100.1">
    <property type="nucleotide sequence ID" value="NZ_RQHV01000043.1"/>
</dbReference>
<dbReference type="Proteomes" id="UP000298264">
    <property type="component" value="Unassembled WGS sequence"/>
</dbReference>
<protein>
    <submittedName>
        <fullName evidence="1">Uncharacterized protein</fullName>
    </submittedName>
</protein>
<dbReference type="AlphaFoldDB" id="A0A4R9LQS3"/>
<dbReference type="EMBL" id="RQHV01000043">
    <property type="protein sequence ID" value="TGN10466.1"/>
    <property type="molecule type" value="Genomic_DNA"/>
</dbReference>
<proteinExistence type="predicted"/>
<gene>
    <name evidence="1" type="ORF">EHS11_09250</name>
</gene>
<reference evidence="1" key="1">
    <citation type="journal article" date="2019" name="PLoS Negl. Trop. Dis.">
        <title>Revisiting the worldwide diversity of Leptospira species in the environment.</title>
        <authorList>
            <person name="Vincent A.T."/>
            <person name="Schiettekatte O."/>
            <person name="Bourhy P."/>
            <person name="Veyrier F.J."/>
            <person name="Picardeau M."/>
        </authorList>
    </citation>
    <scope>NUCLEOTIDE SEQUENCE [LARGE SCALE GENOMIC DNA]</scope>
    <source>
        <strain evidence="1">201400974</strain>
    </source>
</reference>
<evidence type="ECO:0000313" key="2">
    <source>
        <dbReference type="Proteomes" id="UP000298264"/>
    </source>
</evidence>
<evidence type="ECO:0000313" key="1">
    <source>
        <dbReference type="EMBL" id="TGN10466.1"/>
    </source>
</evidence>
<accession>A0A4R9LQS3</accession>
<name>A0A4R9LQS3_9LEPT</name>
<dbReference type="OrthoDB" id="346185at2"/>
<comment type="caution">
    <text evidence="1">The sequence shown here is derived from an EMBL/GenBank/DDBJ whole genome shotgun (WGS) entry which is preliminary data.</text>
</comment>
<keyword evidence="2" id="KW-1185">Reference proteome</keyword>
<sequence length="137" mass="14137">MLLYVNDQTSGNCTTITKSTSTTGLYSVSLTPVPKAGCSLTSQTAVDTSVTNSRYTLISNLVTESAATLTAIKTANSTFPAITALSPASLSDYQTYVKMAFAASLLSGTSTTNVTSGAITAATVTTTNRCTSLYEAF</sequence>
<organism evidence="1 2">
    <name type="scientific">Leptospira ilyithenensis</name>
    <dbReference type="NCBI Taxonomy" id="2484901"/>
    <lineage>
        <taxon>Bacteria</taxon>
        <taxon>Pseudomonadati</taxon>
        <taxon>Spirochaetota</taxon>
        <taxon>Spirochaetia</taxon>
        <taxon>Leptospirales</taxon>
        <taxon>Leptospiraceae</taxon>
        <taxon>Leptospira</taxon>
    </lineage>
</organism>